<evidence type="ECO:0000313" key="3">
    <source>
        <dbReference type="Proteomes" id="UP001642260"/>
    </source>
</evidence>
<dbReference type="Proteomes" id="UP001642260">
    <property type="component" value="Unassembled WGS sequence"/>
</dbReference>
<keyword evidence="1" id="KW-0732">Signal</keyword>
<evidence type="ECO:0000313" key="2">
    <source>
        <dbReference type="EMBL" id="CAH8353296.1"/>
    </source>
</evidence>
<keyword evidence="3" id="KW-1185">Reference proteome</keyword>
<feature type="chain" id="PRO_5044887400" evidence="1">
    <location>
        <begin position="30"/>
        <end position="91"/>
    </location>
</feature>
<organism evidence="2 3">
    <name type="scientific">Eruca vesicaria subsp. sativa</name>
    <name type="common">Garden rocket</name>
    <name type="synonym">Eruca sativa</name>
    <dbReference type="NCBI Taxonomy" id="29727"/>
    <lineage>
        <taxon>Eukaryota</taxon>
        <taxon>Viridiplantae</taxon>
        <taxon>Streptophyta</taxon>
        <taxon>Embryophyta</taxon>
        <taxon>Tracheophyta</taxon>
        <taxon>Spermatophyta</taxon>
        <taxon>Magnoliopsida</taxon>
        <taxon>eudicotyledons</taxon>
        <taxon>Gunneridae</taxon>
        <taxon>Pentapetalae</taxon>
        <taxon>rosids</taxon>
        <taxon>malvids</taxon>
        <taxon>Brassicales</taxon>
        <taxon>Brassicaceae</taxon>
        <taxon>Brassiceae</taxon>
        <taxon>Eruca</taxon>
    </lineage>
</organism>
<sequence length="91" mass="10181">MAKTTSSICFTTLLLVVLFISAEIPKSEASCTKFLGEAILSYPCSESSCEAKCAEHYHESCRGECEDHDHHHDGVHLTNDDDDHCHCYGRY</sequence>
<gene>
    <name evidence="2" type="ORF">ERUC_LOCUS19051</name>
</gene>
<protein>
    <submittedName>
        <fullName evidence="2">Uncharacterized protein</fullName>
    </submittedName>
</protein>
<accession>A0ABC8K3F1</accession>
<comment type="caution">
    <text evidence="2">The sequence shown here is derived from an EMBL/GenBank/DDBJ whole genome shotgun (WGS) entry which is preliminary data.</text>
</comment>
<feature type="signal peptide" evidence="1">
    <location>
        <begin position="1"/>
        <end position="29"/>
    </location>
</feature>
<evidence type="ECO:0000256" key="1">
    <source>
        <dbReference type="SAM" id="SignalP"/>
    </source>
</evidence>
<dbReference type="EMBL" id="CAKOAT010180710">
    <property type="protein sequence ID" value="CAH8353296.1"/>
    <property type="molecule type" value="Genomic_DNA"/>
</dbReference>
<reference evidence="2 3" key="1">
    <citation type="submission" date="2022-03" db="EMBL/GenBank/DDBJ databases">
        <authorList>
            <person name="Macdonald S."/>
            <person name="Ahmed S."/>
            <person name="Newling K."/>
        </authorList>
    </citation>
    <scope>NUCLEOTIDE SEQUENCE [LARGE SCALE GENOMIC DNA]</scope>
</reference>
<proteinExistence type="predicted"/>
<name>A0ABC8K3F1_ERUVS</name>
<dbReference type="AlphaFoldDB" id="A0ABC8K3F1"/>